<dbReference type="AlphaFoldDB" id="A0A512BSF5"/>
<keyword evidence="2" id="KW-1185">Reference proteome</keyword>
<dbReference type="EMBL" id="BJYU01000032">
    <property type="protein sequence ID" value="GEO14918.1"/>
    <property type="molecule type" value="Genomic_DNA"/>
</dbReference>
<reference evidence="1 2" key="1">
    <citation type="submission" date="2019-07" db="EMBL/GenBank/DDBJ databases">
        <title>Whole genome shotgun sequence of Microvirga aerophila NBRC 106136.</title>
        <authorList>
            <person name="Hosoyama A."/>
            <person name="Uohara A."/>
            <person name="Ohji S."/>
            <person name="Ichikawa N."/>
        </authorList>
    </citation>
    <scope>NUCLEOTIDE SEQUENCE [LARGE SCALE GENOMIC DNA]</scope>
    <source>
        <strain evidence="1 2">NBRC 106136</strain>
    </source>
</reference>
<accession>A0A512BSF5</accession>
<evidence type="ECO:0000313" key="1">
    <source>
        <dbReference type="EMBL" id="GEO14918.1"/>
    </source>
</evidence>
<sequence length="259" mass="28477">MIFSGGNYAFNFNSNKNFIQVEQEDGQTTNLRAGQFEKVEKIVIGQDTNVTLDFSKLAGVDIDFQANGGVNLTGISFTEADAALDTKFEPVQNLDSIIVELLSERGVEGAIDALTINGGKGDAFKAVWDYLDDNYSTYGNYYDETVNEAFIRLGLKYVEYLRKGGEPLDDVIGKYAADGSDEGTNSDRVQSIHDNLLGNFNMVDFDSRFPAGTDLRAELWAEIVEAEATDLYGRPLYNGNEGQAAPTAWDVQHGYLLVV</sequence>
<protein>
    <submittedName>
        <fullName evidence="1">Uncharacterized protein</fullName>
    </submittedName>
</protein>
<comment type="caution">
    <text evidence="1">The sequence shown here is derived from an EMBL/GenBank/DDBJ whole genome shotgun (WGS) entry which is preliminary data.</text>
</comment>
<name>A0A512BSF5_9HYPH</name>
<proteinExistence type="predicted"/>
<organism evidence="1 2">
    <name type="scientific">Microvirga aerophila</name>
    <dbReference type="NCBI Taxonomy" id="670291"/>
    <lineage>
        <taxon>Bacteria</taxon>
        <taxon>Pseudomonadati</taxon>
        <taxon>Pseudomonadota</taxon>
        <taxon>Alphaproteobacteria</taxon>
        <taxon>Hyphomicrobiales</taxon>
        <taxon>Methylobacteriaceae</taxon>
        <taxon>Microvirga</taxon>
    </lineage>
</organism>
<evidence type="ECO:0000313" key="2">
    <source>
        <dbReference type="Proteomes" id="UP000321085"/>
    </source>
</evidence>
<dbReference type="OrthoDB" id="6756629at2"/>
<gene>
    <name evidence="1" type="ORF">MAE02_26140</name>
</gene>
<dbReference type="Proteomes" id="UP000321085">
    <property type="component" value="Unassembled WGS sequence"/>
</dbReference>